<evidence type="ECO:0000256" key="1">
    <source>
        <dbReference type="SAM" id="Coils"/>
    </source>
</evidence>
<dbReference type="OrthoDB" id="3390360at2"/>
<dbReference type="AlphaFoldDB" id="A0A1C5J163"/>
<dbReference type="Gene3D" id="1.10.287.1060">
    <property type="entry name" value="ESAT-6-like"/>
    <property type="match status" value="1"/>
</dbReference>
<feature type="compositionally biased region" description="Low complexity" evidence="2">
    <location>
        <begin position="224"/>
        <end position="234"/>
    </location>
</feature>
<dbReference type="EMBL" id="LT607753">
    <property type="protein sequence ID" value="SCG64347.1"/>
    <property type="molecule type" value="Genomic_DNA"/>
</dbReference>
<feature type="coiled-coil region" evidence="1">
    <location>
        <begin position="24"/>
        <end position="51"/>
    </location>
</feature>
<keyword evidence="4" id="KW-1185">Reference proteome</keyword>
<accession>A0A1C5J163</accession>
<feature type="compositionally biased region" description="Gly residues" evidence="2">
    <location>
        <begin position="235"/>
        <end position="271"/>
    </location>
</feature>
<gene>
    <name evidence="3" type="ORF">GA0070614_3791</name>
</gene>
<evidence type="ECO:0000313" key="3">
    <source>
        <dbReference type="EMBL" id="SCG64347.1"/>
    </source>
</evidence>
<organism evidence="3 4">
    <name type="scientific">Micromonospora coxensis</name>
    <dbReference type="NCBI Taxonomy" id="356852"/>
    <lineage>
        <taxon>Bacteria</taxon>
        <taxon>Bacillati</taxon>
        <taxon>Actinomycetota</taxon>
        <taxon>Actinomycetes</taxon>
        <taxon>Micromonosporales</taxon>
        <taxon>Micromonosporaceae</taxon>
        <taxon>Micromonospora</taxon>
    </lineage>
</organism>
<feature type="region of interest" description="Disordered" evidence="2">
    <location>
        <begin position="171"/>
        <end position="271"/>
    </location>
</feature>
<proteinExistence type="predicted"/>
<protein>
    <submittedName>
        <fullName evidence="3">Uncharacterized protein</fullName>
    </submittedName>
</protein>
<evidence type="ECO:0000313" key="4">
    <source>
        <dbReference type="Proteomes" id="UP000198215"/>
    </source>
</evidence>
<evidence type="ECO:0000256" key="2">
    <source>
        <dbReference type="SAM" id="MobiDB-lite"/>
    </source>
</evidence>
<dbReference type="Proteomes" id="UP000198215">
    <property type="component" value="Chromosome I"/>
</dbReference>
<name>A0A1C5J163_9ACTN</name>
<keyword evidence="1" id="KW-0175">Coiled coil</keyword>
<reference evidence="4" key="1">
    <citation type="submission" date="2016-06" db="EMBL/GenBank/DDBJ databases">
        <authorList>
            <person name="Varghese N."/>
            <person name="Submissions Spin"/>
        </authorList>
    </citation>
    <scope>NUCLEOTIDE SEQUENCE [LARGE SCALE GENOMIC DNA]</scope>
    <source>
        <strain evidence="4">DSM 45161</strain>
    </source>
</reference>
<sequence length="442" mass="42265">MPSWEEMCQQIVVDGRPGDVTSAALGWEQLLKNLRTVKENLEKNVKDLGETWKGPAYESFKTHVEGLAKRTGGVVEDAEKHDGIVQSLKQAANDLTVAQQNFPIPASCVNDVLEARNAKLTISAGFFEMKVKPDFLGWVDPISSMMDWLNDKTEDAARVYDQVSSNYLGIEERAPGSVTDKGAQNPDLGRPDLTTGGGGGGGGGGVPSIGGSPSTGGVGGGGSPSLSGFEPPSGTGSGTPGIGSGTHPGLTPGTGGFGGGSGGVGGLPGTGSLGDEYGSGLAGAGGGLGTLPAGGGGGLPSTTGLGGGAGLGGGSGLGGGGMVPGGGALGKPVTAGMPPMMGGAAGAGGAGRGGGGRGAGRLGGMGAAMAPGMGGAAGRGGAGKGAGGVRGATAGAGRGGVAGMGGGHGAGYGEEEAARNSWLEEDEDVWGADGDATPGILR</sequence>
<feature type="region of interest" description="Disordered" evidence="2">
    <location>
        <begin position="405"/>
        <end position="442"/>
    </location>
</feature>
<dbReference type="RefSeq" id="WP_157745040.1">
    <property type="nucleotide sequence ID" value="NZ_LT607753.1"/>
</dbReference>
<feature type="compositionally biased region" description="Gly residues" evidence="2">
    <location>
        <begin position="195"/>
        <end position="223"/>
    </location>
</feature>